<proteinExistence type="predicted"/>
<feature type="signal peptide" evidence="2">
    <location>
        <begin position="1"/>
        <end position="24"/>
    </location>
</feature>
<name>F1Z9Z3_9SPHN</name>
<evidence type="ECO:0000256" key="2">
    <source>
        <dbReference type="SAM" id="SignalP"/>
    </source>
</evidence>
<dbReference type="HOGENOM" id="CLU_123307_0_0_5"/>
<accession>F1Z9Z3</accession>
<feature type="chain" id="PRO_5003272757" evidence="2">
    <location>
        <begin position="25"/>
        <end position="194"/>
    </location>
</feature>
<evidence type="ECO:0000256" key="1">
    <source>
        <dbReference type="SAM" id="MobiDB-lite"/>
    </source>
</evidence>
<dbReference type="eggNOG" id="ENOG5031C1C">
    <property type="taxonomic scope" value="Bacteria"/>
</dbReference>
<organism evidence="3 4">
    <name type="scientific">Novosphingobium nitrogenifigens DSM 19370</name>
    <dbReference type="NCBI Taxonomy" id="983920"/>
    <lineage>
        <taxon>Bacteria</taxon>
        <taxon>Pseudomonadati</taxon>
        <taxon>Pseudomonadota</taxon>
        <taxon>Alphaproteobacteria</taxon>
        <taxon>Sphingomonadales</taxon>
        <taxon>Sphingomonadaceae</taxon>
        <taxon>Novosphingobium</taxon>
    </lineage>
</organism>
<dbReference type="STRING" id="983920.Y88_0656"/>
<gene>
    <name evidence="3" type="ORF">Y88_0656</name>
</gene>
<sequence length="194" mass="20139">MTVRRAIAATVTLLSLGSATVAQAQQDACLTQGDLAGMFAFALPTVIDSATQTCRPVLARDGFLASQGTALADRYRTGQSAAWPVAKAAVLKVAAGRSGGVERYASFLPDSALQPFATGMIGQFIDTAIHPADCAEIEQALHFVAPLPPENAAGLIALVVARLDRARPGHKPGLPYCPVPTTGTVGNRADSTRR</sequence>
<dbReference type="InParanoid" id="F1Z9Z3"/>
<keyword evidence="2" id="KW-0732">Signal</keyword>
<evidence type="ECO:0000313" key="4">
    <source>
        <dbReference type="Proteomes" id="UP000004728"/>
    </source>
</evidence>
<dbReference type="RefSeq" id="WP_008066524.1">
    <property type="nucleotide sequence ID" value="NZ_AQWK01000002.1"/>
</dbReference>
<dbReference type="AlphaFoldDB" id="F1Z9Z3"/>
<reference evidence="3 4" key="1">
    <citation type="journal article" date="2012" name="J. Bacteriol.">
        <title>Draft Genome Sequence of Novosphingobium nitrogenifigens Y88T.</title>
        <authorList>
            <person name="Strabala T.J."/>
            <person name="Macdonald L."/>
            <person name="Liu V."/>
            <person name="Smit A.M."/>
        </authorList>
    </citation>
    <scope>NUCLEOTIDE SEQUENCE [LARGE SCALE GENOMIC DNA]</scope>
    <source>
        <strain evidence="3 4">DSM 19370</strain>
    </source>
</reference>
<comment type="caution">
    <text evidence="3">The sequence shown here is derived from an EMBL/GenBank/DDBJ whole genome shotgun (WGS) entry which is preliminary data.</text>
</comment>
<evidence type="ECO:0000313" key="3">
    <source>
        <dbReference type="EMBL" id="EGD58599.1"/>
    </source>
</evidence>
<dbReference type="EMBL" id="AEWJ01000041">
    <property type="protein sequence ID" value="EGD58599.1"/>
    <property type="molecule type" value="Genomic_DNA"/>
</dbReference>
<dbReference type="Proteomes" id="UP000004728">
    <property type="component" value="Unassembled WGS sequence"/>
</dbReference>
<protein>
    <submittedName>
        <fullName evidence="3">Uncharacterized protein</fullName>
    </submittedName>
</protein>
<keyword evidence="4" id="KW-1185">Reference proteome</keyword>
<feature type="region of interest" description="Disordered" evidence="1">
    <location>
        <begin position="172"/>
        <end position="194"/>
    </location>
</feature>
<dbReference type="OrthoDB" id="7594050at2"/>